<dbReference type="InterPro" id="IPR011249">
    <property type="entry name" value="Metalloenz_LuxS/M16"/>
</dbReference>
<dbReference type="EMBL" id="UOFE01000030">
    <property type="protein sequence ID" value="VAW52643.1"/>
    <property type="molecule type" value="Genomic_DNA"/>
</dbReference>
<proteinExistence type="predicted"/>
<dbReference type="SUPFAM" id="SSF63411">
    <property type="entry name" value="LuxS/MPP-like metallohydrolase"/>
    <property type="match status" value="4"/>
</dbReference>
<feature type="domain" description="Peptidase M16C associated" evidence="1">
    <location>
        <begin position="484"/>
        <end position="731"/>
    </location>
</feature>
<protein>
    <submittedName>
        <fullName evidence="2">Predicted insulinase-like Zn-dependent peptidase DVU0941</fullName>
    </submittedName>
</protein>
<dbReference type="FunFam" id="3.30.830.10:FF:000011">
    <property type="entry name" value="Presequence protease, mitochondrial"/>
    <property type="match status" value="1"/>
</dbReference>
<dbReference type="InterPro" id="IPR013578">
    <property type="entry name" value="Peptidase_M16C_assoc"/>
</dbReference>
<reference evidence="2" key="1">
    <citation type="submission" date="2018-06" db="EMBL/GenBank/DDBJ databases">
        <authorList>
            <person name="Zhirakovskaya E."/>
        </authorList>
    </citation>
    <scope>NUCLEOTIDE SEQUENCE</scope>
</reference>
<dbReference type="PANTHER" id="PTHR43016:SF13">
    <property type="entry name" value="PRESEQUENCE PROTEASE, MITOCHONDRIAL"/>
    <property type="match status" value="1"/>
</dbReference>
<evidence type="ECO:0000259" key="1">
    <source>
        <dbReference type="SMART" id="SM01264"/>
    </source>
</evidence>
<dbReference type="GO" id="GO:0046872">
    <property type="term" value="F:metal ion binding"/>
    <property type="evidence" value="ECO:0007669"/>
    <property type="project" value="InterPro"/>
</dbReference>
<dbReference type="Pfam" id="PF00675">
    <property type="entry name" value="Peptidase_M16"/>
    <property type="match status" value="1"/>
</dbReference>
<dbReference type="Pfam" id="PF22516">
    <property type="entry name" value="PreP_C"/>
    <property type="match status" value="1"/>
</dbReference>
<gene>
    <name evidence="2" type="ORF">MNBD_GAMMA05-471</name>
</gene>
<dbReference type="InterPro" id="IPR055130">
    <property type="entry name" value="PreP_C"/>
</dbReference>
<organism evidence="2">
    <name type="scientific">hydrothermal vent metagenome</name>
    <dbReference type="NCBI Taxonomy" id="652676"/>
    <lineage>
        <taxon>unclassified sequences</taxon>
        <taxon>metagenomes</taxon>
        <taxon>ecological metagenomes</taxon>
    </lineage>
</organism>
<dbReference type="AlphaFoldDB" id="A0A3B0WK05"/>
<dbReference type="Pfam" id="PF05193">
    <property type="entry name" value="Peptidase_M16_C"/>
    <property type="match status" value="1"/>
</dbReference>
<dbReference type="Gene3D" id="3.30.830.10">
    <property type="entry name" value="Metalloenzyme, LuxS/M16 peptidase-like"/>
    <property type="match status" value="4"/>
</dbReference>
<evidence type="ECO:0000313" key="2">
    <source>
        <dbReference type="EMBL" id="VAW52643.1"/>
    </source>
</evidence>
<dbReference type="GO" id="GO:0006508">
    <property type="term" value="P:proteolysis"/>
    <property type="evidence" value="ECO:0007669"/>
    <property type="project" value="InterPro"/>
</dbReference>
<dbReference type="Pfam" id="PF08367">
    <property type="entry name" value="M16C_assoc"/>
    <property type="match status" value="1"/>
</dbReference>
<sequence length="991" mass="110977">MSSVMSSENQKTQSTQGESLDFHPAFEWIRSERIDSLNLTLQEFRHIKTGALHYHMDAENTENVFLVSFRTVPMDSTGVAHILEHTALCGSKKYPVRDPFFMMIRRSLNTFMNAFTSSDWTAYPFASQNKKDFNNLLDVYLDAVFFTRLDELDFLQEGHRIEFKEADNTDSELEYKGVVFNEMKGAMSSPVSVLWQEVSKYLYPTSTYHYNSGGEPQDIPDLSYQQLKDFHKTHYHPSNAVFMTFGDIPVFEHQQKFEDQALCEFKKLDVDITVKPEKRYLAPLVVEEAYAYDAVGDETTDDKTHHVLSWLLGPCTSLDEMMKANLLAQVLLDNSSSPLRQALEKTDLGAAPSPLCGLEDSNYEMCFLCGIEGSTTENANAFEKLVLDVLNDVAENGVPHEKLEAVLHQLELSQREVGGDSYPFGLQLILSGLTAAIHRSDPSSLLNLDPVIKSLREDIKDPEFIKNLVRELLIENQHRVRLTLRPDENLSQRKEQAEKMHLATIKSALSEDEKQTIVTQAKVLADRQMQEDDPGLLPKVDLEDVPAEIKIPDATQRKISGVNSTIYEQGTNGLVYHEIICELPALTDEELKLLPYFSSCLTELGCADKDYLQAQEWQSSVSGGVRASHSIRAFTDNAQKARAYYIFTGKALNRNNKKLAELMLETLNHVRFDEDERVVELITQMRTRRERSVTGSGHSLAMSAAASGLSPVALLSHQFGGLAGIKTLKALDDSHADKASIKQTLKLFASIHEKIKASAKSYMLTLEADKVDDYVSDFESVWQQSDATSSDSFSLPEMSKVTKQMWIANTQVNFCAKAYSTVTMEHADAAALSVLGGFMRNGYLHTAIREQGGAYGGGATQDTNIAVFKFYSYRDPRLSATLDDFDQAIGWVLDNEHEYRQLEEAIFGVIGGMDKPGSPAGEATAAFHNGLHGRTREKLQLFRQRVLEVTIDDLKRVTDTYLKNGEASIAVITSAATHEEVGNLDLEVINL</sequence>
<dbReference type="SMART" id="SM01264">
    <property type="entry name" value="M16C_associated"/>
    <property type="match status" value="1"/>
</dbReference>
<dbReference type="InterPro" id="IPR011765">
    <property type="entry name" value="Pept_M16_N"/>
</dbReference>
<accession>A0A3B0WK05</accession>
<dbReference type="InterPro" id="IPR007863">
    <property type="entry name" value="Peptidase_M16_C"/>
</dbReference>
<name>A0A3B0WK05_9ZZZZ</name>
<dbReference type="PANTHER" id="PTHR43016">
    <property type="entry name" value="PRESEQUENCE PROTEASE"/>
    <property type="match status" value="1"/>
</dbReference>